<name>A0A1V1P6V6_9BACT</name>
<accession>A0A1V1P6V6</accession>
<dbReference type="Proteomes" id="UP000189670">
    <property type="component" value="Unassembled WGS sequence"/>
</dbReference>
<dbReference type="AlphaFoldDB" id="A0A1V1P6V6"/>
<comment type="caution">
    <text evidence="1">The sequence shown here is derived from an EMBL/GenBank/DDBJ whole genome shotgun (WGS) entry which is preliminary data.</text>
</comment>
<proteinExistence type="predicted"/>
<evidence type="ECO:0008006" key="3">
    <source>
        <dbReference type="Google" id="ProtNLM"/>
    </source>
</evidence>
<dbReference type="EMBL" id="ATBP01000417">
    <property type="protein sequence ID" value="ETR70476.1"/>
    <property type="molecule type" value="Genomic_DNA"/>
</dbReference>
<reference evidence="2" key="1">
    <citation type="submission" date="2012-11" db="EMBL/GenBank/DDBJ databases">
        <authorList>
            <person name="Lucero-Rivera Y.E."/>
            <person name="Tovar-Ramirez D."/>
        </authorList>
    </citation>
    <scope>NUCLEOTIDE SEQUENCE [LARGE SCALE GENOMIC DNA]</scope>
    <source>
        <strain evidence="2">Araruama</strain>
    </source>
</reference>
<protein>
    <recommendedName>
        <fullName evidence="3">TPR repeat-containing protein</fullName>
    </recommendedName>
</protein>
<evidence type="ECO:0000313" key="2">
    <source>
        <dbReference type="Proteomes" id="UP000189670"/>
    </source>
</evidence>
<organism evidence="1 2">
    <name type="scientific">Candidatus Magnetoglobus multicellularis str. Araruama</name>
    <dbReference type="NCBI Taxonomy" id="890399"/>
    <lineage>
        <taxon>Bacteria</taxon>
        <taxon>Pseudomonadati</taxon>
        <taxon>Thermodesulfobacteriota</taxon>
        <taxon>Desulfobacteria</taxon>
        <taxon>Desulfobacterales</taxon>
        <taxon>Desulfobacteraceae</taxon>
        <taxon>Candidatus Magnetoglobus</taxon>
    </lineage>
</organism>
<sequence length="222" mass="25324">MSQSNRRKELLGHAARCFRNAGMDQDACRCLKAAERFSESALIYQHMNQWLFAAQCFEQAKNWQSAAHCYLQNHQPVDAARCFIAANMPLEAGWIMAHHVKNYKKARKILNPLKLEGLEDQLSRDLALGRSWADGKKSEAGRAIRNVIHQLNDLTPGPGRDRVMKWSFILAIDVLDRPDLVSALFNAAMSAQIPDIQQKWETWAETRLKHFEGIIPIEEDIS</sequence>
<evidence type="ECO:0000313" key="1">
    <source>
        <dbReference type="EMBL" id="ETR70476.1"/>
    </source>
</evidence>
<gene>
    <name evidence="1" type="ORF">OMM_03207</name>
</gene>